<proteinExistence type="predicted"/>
<organism evidence="3 4">
    <name type="scientific">Pholiota conissans</name>
    <dbReference type="NCBI Taxonomy" id="109636"/>
    <lineage>
        <taxon>Eukaryota</taxon>
        <taxon>Fungi</taxon>
        <taxon>Dikarya</taxon>
        <taxon>Basidiomycota</taxon>
        <taxon>Agaricomycotina</taxon>
        <taxon>Agaricomycetes</taxon>
        <taxon>Agaricomycetidae</taxon>
        <taxon>Agaricales</taxon>
        <taxon>Agaricineae</taxon>
        <taxon>Strophariaceae</taxon>
        <taxon>Pholiota</taxon>
    </lineage>
</organism>
<dbReference type="EMBL" id="MU156068">
    <property type="protein sequence ID" value="KAF9470326.1"/>
    <property type="molecule type" value="Genomic_DNA"/>
</dbReference>
<reference evidence="3" key="1">
    <citation type="submission" date="2020-11" db="EMBL/GenBank/DDBJ databases">
        <authorList>
            <consortium name="DOE Joint Genome Institute"/>
            <person name="Ahrendt S."/>
            <person name="Riley R."/>
            <person name="Andreopoulos W."/>
            <person name="Labutti K."/>
            <person name="Pangilinan J."/>
            <person name="Ruiz-Duenas F.J."/>
            <person name="Barrasa J.M."/>
            <person name="Sanchez-Garcia M."/>
            <person name="Camarero S."/>
            <person name="Miyauchi S."/>
            <person name="Serrano A."/>
            <person name="Linde D."/>
            <person name="Babiker R."/>
            <person name="Drula E."/>
            <person name="Ayuso-Fernandez I."/>
            <person name="Pacheco R."/>
            <person name="Padilla G."/>
            <person name="Ferreira P."/>
            <person name="Barriuso J."/>
            <person name="Kellner H."/>
            <person name="Castanera R."/>
            <person name="Alfaro M."/>
            <person name="Ramirez L."/>
            <person name="Pisabarro A.G."/>
            <person name="Kuo A."/>
            <person name="Tritt A."/>
            <person name="Lipzen A."/>
            <person name="He G."/>
            <person name="Yan M."/>
            <person name="Ng V."/>
            <person name="Cullen D."/>
            <person name="Martin F."/>
            <person name="Rosso M.-N."/>
            <person name="Henrissat B."/>
            <person name="Hibbett D."/>
            <person name="Martinez A.T."/>
            <person name="Grigoriev I.V."/>
        </authorList>
    </citation>
    <scope>NUCLEOTIDE SEQUENCE</scope>
    <source>
        <strain evidence="3">CIRM-BRFM 674</strain>
    </source>
</reference>
<keyword evidence="1" id="KW-0175">Coiled coil</keyword>
<feature type="region of interest" description="Disordered" evidence="2">
    <location>
        <begin position="299"/>
        <end position="363"/>
    </location>
</feature>
<feature type="region of interest" description="Disordered" evidence="2">
    <location>
        <begin position="230"/>
        <end position="249"/>
    </location>
</feature>
<feature type="coiled-coil region" evidence="1">
    <location>
        <begin position="26"/>
        <end position="60"/>
    </location>
</feature>
<feature type="compositionally biased region" description="Polar residues" evidence="2">
    <location>
        <begin position="378"/>
        <end position="388"/>
    </location>
</feature>
<keyword evidence="4" id="KW-1185">Reference proteome</keyword>
<gene>
    <name evidence="3" type="ORF">BDN70DRAFT_902197</name>
</gene>
<feature type="compositionally biased region" description="Polar residues" evidence="2">
    <location>
        <begin position="330"/>
        <end position="359"/>
    </location>
</feature>
<sequence>MSSGREELDRLLEANQSQLRDTTGRLHTAEDVVNQQRNRIHELESTVNEKMQEVKSLGESSKAQCDELNANNAALQATIDDLLPRQQNIINDRENLRQQLLAEKEAGDLRAGELGLETEVFKSLAVTRRSANATILKLTSDIATLRQQTNDEVVNINVLKADVISAQNNQRIEQARVEETKATLIQTQQLLQEKSDLANVSPVTPLRPTAPTTGYQPMEVENSPLLSARQREKRPETCLMTPPQTAAKGPHMHLFDEAYDGGAENDLDILLPPGAFGRNRRKYKGVNFARRLQFVSPPPDPIPSASSSALPSAPGVEPSALLFAPGEESSAPTPTFPSIYSTRPHTLNVDRANTPNTRDLSPPVLPMGAYRDHEFSSDNHSSFNNISGESLPAGPSSVTAHNGGSGGIRALADHFRPQTANDATQNLGFIQSAGPFNTSASANTHSAHNPAASFQDSGPLNAAPTPSGTLNATAGPSGFSNAAARPSGTSNAVAGPSGFSNAAAGPSGASNAAAGLSGAVNAVATPFGNVIPTALYGLVDSLRVSVTGLSLSVRELQNQVDTINPLPGHQGGVRSRAPGSEEQEVERVSRKKTRHRSNLMTHVREEQQKLFGIKKDEEILDVLRQGRLQADENAVKYFRVGQHQGPSLNNIQIDWDNVKKSSWNGRLADLFAEHLVALKPEYNDGTSITEIKMHFLQRLTSLRNIISARIPKTEDEDPTNVENEYQANHAATQKTNRIRMRQANLYDARLQFTAHMVEVTQEPQLKRAWQKLHIMIRCLGAEGQSEDDSDGEGSYTPKFMYWREPEIIKLLSYIDSLRKEYRRTENGRQLPGAQFRTRIRSAVPSQSTRPAPKSLPVNLFNQTWLTSIGDSVYRSQLQIKEQIPLPSLH</sequence>
<name>A0A9P5YM33_9AGAR</name>
<evidence type="ECO:0000313" key="4">
    <source>
        <dbReference type="Proteomes" id="UP000807469"/>
    </source>
</evidence>
<dbReference type="AlphaFoldDB" id="A0A9P5YM33"/>
<accession>A0A9P5YM33</accession>
<evidence type="ECO:0000256" key="1">
    <source>
        <dbReference type="SAM" id="Coils"/>
    </source>
</evidence>
<feature type="region of interest" description="Disordered" evidence="2">
    <location>
        <begin position="378"/>
        <end position="410"/>
    </location>
</feature>
<feature type="compositionally biased region" description="Polar residues" evidence="2">
    <location>
        <begin position="440"/>
        <end position="480"/>
    </location>
</feature>
<feature type="region of interest" description="Disordered" evidence="2">
    <location>
        <begin position="562"/>
        <end position="584"/>
    </location>
</feature>
<dbReference type="OrthoDB" id="3224221at2759"/>
<evidence type="ECO:0000256" key="2">
    <source>
        <dbReference type="SAM" id="MobiDB-lite"/>
    </source>
</evidence>
<protein>
    <submittedName>
        <fullName evidence="3">Uncharacterized protein</fullName>
    </submittedName>
</protein>
<feature type="compositionally biased region" description="Low complexity" evidence="2">
    <location>
        <begin position="303"/>
        <end position="314"/>
    </location>
</feature>
<dbReference type="Proteomes" id="UP000807469">
    <property type="component" value="Unassembled WGS sequence"/>
</dbReference>
<comment type="caution">
    <text evidence="3">The sequence shown here is derived from an EMBL/GenBank/DDBJ whole genome shotgun (WGS) entry which is preliminary data.</text>
</comment>
<evidence type="ECO:0000313" key="3">
    <source>
        <dbReference type="EMBL" id="KAF9470326.1"/>
    </source>
</evidence>
<feature type="region of interest" description="Disordered" evidence="2">
    <location>
        <begin position="440"/>
        <end position="492"/>
    </location>
</feature>